<protein>
    <submittedName>
        <fullName evidence="3">Uncharacterized protein</fullName>
    </submittedName>
</protein>
<feature type="region of interest" description="Disordered" evidence="1">
    <location>
        <begin position="1"/>
        <end position="62"/>
    </location>
</feature>
<dbReference type="Proteomes" id="UP000550260">
    <property type="component" value="Unassembled WGS sequence"/>
</dbReference>
<name>A0A2N3WE54_9PSEU</name>
<dbReference type="EMBL" id="PJMY01000003">
    <property type="protein sequence ID" value="PKV92176.1"/>
    <property type="molecule type" value="Genomic_DNA"/>
</dbReference>
<dbReference type="EMBL" id="JACJHR010000012">
    <property type="protein sequence ID" value="MBB2499665.1"/>
    <property type="molecule type" value="Genomic_DNA"/>
</dbReference>
<comment type="caution">
    <text evidence="3">The sequence shown here is derived from an EMBL/GenBank/DDBJ whole genome shotgun (WGS) entry which is preliminary data.</text>
</comment>
<reference evidence="2 5" key="2">
    <citation type="submission" date="2020-08" db="EMBL/GenBank/DDBJ databases">
        <title>Amycolatopsis echigonensis JCM 21831.</title>
        <authorList>
            <person name="Tedsree N."/>
            <person name="Kuncharoen N."/>
            <person name="Likhitwitayawuid K."/>
            <person name="Tanasupawat S."/>
        </authorList>
    </citation>
    <scope>NUCLEOTIDE SEQUENCE [LARGE SCALE GENOMIC DNA]</scope>
    <source>
        <strain evidence="2 5">JCM 21831</strain>
    </source>
</reference>
<evidence type="ECO:0000313" key="3">
    <source>
        <dbReference type="EMBL" id="PKV92176.1"/>
    </source>
</evidence>
<organism evidence="3 4">
    <name type="scientific">Amycolatopsis echigonensis</name>
    <dbReference type="NCBI Taxonomy" id="2576905"/>
    <lineage>
        <taxon>Bacteria</taxon>
        <taxon>Bacillati</taxon>
        <taxon>Actinomycetota</taxon>
        <taxon>Actinomycetes</taxon>
        <taxon>Pseudonocardiales</taxon>
        <taxon>Pseudonocardiaceae</taxon>
        <taxon>Amycolatopsis</taxon>
    </lineage>
</organism>
<gene>
    <name evidence="3" type="ORF">ATK30_2971</name>
    <name evidence="2" type="ORF">H5411_11075</name>
</gene>
<reference evidence="3 4" key="1">
    <citation type="submission" date="2017-12" db="EMBL/GenBank/DDBJ databases">
        <title>Sequencing the genomes of 1000 Actinobacteria strains.</title>
        <authorList>
            <person name="Klenk H.-P."/>
        </authorList>
    </citation>
    <scope>NUCLEOTIDE SEQUENCE [LARGE SCALE GENOMIC DNA]</scope>
    <source>
        <strain evidence="3 4">DSM 45165</strain>
    </source>
</reference>
<feature type="compositionally biased region" description="Low complexity" evidence="1">
    <location>
        <begin position="21"/>
        <end position="33"/>
    </location>
</feature>
<keyword evidence="4" id="KW-1185">Reference proteome</keyword>
<evidence type="ECO:0000313" key="4">
    <source>
        <dbReference type="Proteomes" id="UP000233750"/>
    </source>
</evidence>
<sequence length="255" mass="26971">MGRSGGPAAAVSGSGQLGDGAPAEAEPAVPATEQGAAEPEKPAAEQRPSVAGPPVSGEVSEAPVLKNEWGSLNSAEISFHDDGEIGTALKYMHDDARMDVDGEPLANVLGRLATDVTTGRRSAAEGVEAYKTLRDRLPEGSEARQCLNLAIRRIDAPPSPTPQVPGGTPAPLKTLMQELHSVPLVRQDGRETQRLQEILNNSFGDKPGDRPARLGLLAMELKQFHGMRHESQGDAGKFEIDRAVRRAIKELGGRA</sequence>
<evidence type="ECO:0000313" key="5">
    <source>
        <dbReference type="Proteomes" id="UP000550260"/>
    </source>
</evidence>
<dbReference type="RefSeq" id="WP_101436061.1">
    <property type="nucleotide sequence ID" value="NZ_JACJHR010000012.1"/>
</dbReference>
<accession>A0A8E2B2J1</accession>
<feature type="compositionally biased region" description="Low complexity" evidence="1">
    <location>
        <begin position="1"/>
        <end position="14"/>
    </location>
</feature>
<dbReference type="Proteomes" id="UP000233750">
    <property type="component" value="Unassembled WGS sequence"/>
</dbReference>
<evidence type="ECO:0000313" key="2">
    <source>
        <dbReference type="EMBL" id="MBB2499665.1"/>
    </source>
</evidence>
<evidence type="ECO:0000256" key="1">
    <source>
        <dbReference type="SAM" id="MobiDB-lite"/>
    </source>
</evidence>
<accession>A0A2N3WE54</accession>
<proteinExistence type="predicted"/>
<dbReference type="AlphaFoldDB" id="A0A2N3WE54"/>